<keyword evidence="1" id="KW-0472">Membrane</keyword>
<evidence type="ECO:0000256" key="1">
    <source>
        <dbReference type="SAM" id="Phobius"/>
    </source>
</evidence>
<gene>
    <name evidence="2" type="ORF">LZC95_37495</name>
</gene>
<evidence type="ECO:0000313" key="2">
    <source>
        <dbReference type="EMBL" id="WXA92136.1"/>
    </source>
</evidence>
<name>A0ABZ2K710_9BACT</name>
<proteinExistence type="predicted"/>
<dbReference type="EMBL" id="CP089982">
    <property type="protein sequence ID" value="WXA92136.1"/>
    <property type="molecule type" value="Genomic_DNA"/>
</dbReference>
<keyword evidence="3" id="KW-1185">Reference proteome</keyword>
<keyword evidence="1" id="KW-0812">Transmembrane</keyword>
<feature type="transmembrane region" description="Helical" evidence="1">
    <location>
        <begin position="20"/>
        <end position="53"/>
    </location>
</feature>
<keyword evidence="1" id="KW-1133">Transmembrane helix</keyword>
<sequence>MTQTRTDVLNESKKKGIAAGAVTAVSVTAAVAGAPFLATVAAVPAAVLAYRWWKHRAENGIKF</sequence>
<evidence type="ECO:0008006" key="4">
    <source>
        <dbReference type="Google" id="ProtNLM"/>
    </source>
</evidence>
<protein>
    <recommendedName>
        <fullName evidence="4">Secreted protein</fullName>
    </recommendedName>
</protein>
<evidence type="ECO:0000313" key="3">
    <source>
        <dbReference type="Proteomes" id="UP001379533"/>
    </source>
</evidence>
<dbReference type="Proteomes" id="UP001379533">
    <property type="component" value="Chromosome"/>
</dbReference>
<organism evidence="2 3">
    <name type="scientific">Pendulispora brunnea</name>
    <dbReference type="NCBI Taxonomy" id="2905690"/>
    <lineage>
        <taxon>Bacteria</taxon>
        <taxon>Pseudomonadati</taxon>
        <taxon>Myxococcota</taxon>
        <taxon>Myxococcia</taxon>
        <taxon>Myxococcales</taxon>
        <taxon>Sorangiineae</taxon>
        <taxon>Pendulisporaceae</taxon>
        <taxon>Pendulispora</taxon>
    </lineage>
</organism>
<reference evidence="2 3" key="1">
    <citation type="submission" date="2021-12" db="EMBL/GenBank/DDBJ databases">
        <title>Discovery of the Pendulisporaceae a myxobacterial family with distinct sporulation behavior and unique specialized metabolism.</title>
        <authorList>
            <person name="Garcia R."/>
            <person name="Popoff A."/>
            <person name="Bader C.D."/>
            <person name="Loehr J."/>
            <person name="Walesch S."/>
            <person name="Walt C."/>
            <person name="Boldt J."/>
            <person name="Bunk B."/>
            <person name="Haeckl F.J.F.P.J."/>
            <person name="Gunesch A.P."/>
            <person name="Birkelbach J."/>
            <person name="Nuebel U."/>
            <person name="Pietschmann T."/>
            <person name="Bach T."/>
            <person name="Mueller R."/>
        </authorList>
    </citation>
    <scope>NUCLEOTIDE SEQUENCE [LARGE SCALE GENOMIC DNA]</scope>
    <source>
        <strain evidence="2 3">MSr12523</strain>
    </source>
</reference>
<dbReference type="RefSeq" id="WP_394832192.1">
    <property type="nucleotide sequence ID" value="NZ_CP089982.1"/>
</dbReference>
<accession>A0ABZ2K710</accession>